<evidence type="ECO:0000256" key="1">
    <source>
        <dbReference type="SAM" id="Phobius"/>
    </source>
</evidence>
<feature type="transmembrane region" description="Helical" evidence="1">
    <location>
        <begin position="212"/>
        <end position="234"/>
    </location>
</feature>
<evidence type="ECO:0008006" key="4">
    <source>
        <dbReference type="Google" id="ProtNLM"/>
    </source>
</evidence>
<name>A0A7D4C9Q4_9BACT</name>
<feature type="transmembrane region" description="Helical" evidence="1">
    <location>
        <begin position="86"/>
        <end position="109"/>
    </location>
</feature>
<feature type="transmembrane region" description="Helical" evidence="1">
    <location>
        <begin position="246"/>
        <end position="269"/>
    </location>
</feature>
<dbReference type="Proteomes" id="UP000500961">
    <property type="component" value="Chromosome"/>
</dbReference>
<organism evidence="2 3">
    <name type="scientific">Tenuifilum thalassicum</name>
    <dbReference type="NCBI Taxonomy" id="2590900"/>
    <lineage>
        <taxon>Bacteria</taxon>
        <taxon>Pseudomonadati</taxon>
        <taxon>Bacteroidota</taxon>
        <taxon>Bacteroidia</taxon>
        <taxon>Bacteroidales</taxon>
        <taxon>Tenuifilaceae</taxon>
        <taxon>Tenuifilum</taxon>
    </lineage>
</organism>
<feature type="transmembrane region" description="Helical" evidence="1">
    <location>
        <begin position="115"/>
        <end position="136"/>
    </location>
</feature>
<feature type="transmembrane region" description="Helical" evidence="1">
    <location>
        <begin position="148"/>
        <end position="168"/>
    </location>
</feature>
<keyword evidence="1" id="KW-0472">Membrane</keyword>
<dbReference type="InterPro" id="IPR037185">
    <property type="entry name" value="EmrE-like"/>
</dbReference>
<keyword evidence="1" id="KW-0812">Transmembrane</keyword>
<reference evidence="2 3" key="1">
    <citation type="submission" date="2019-07" db="EMBL/GenBank/DDBJ databases">
        <title>Thalassofilum flectens gen. nov., sp. nov., a novel moderate thermophilic anaerobe from a shallow sea hot spring in Kunashir Island (Russia), representing a new family in the order Bacteroidales, and proposal of Thalassofilacea fam. nov.</title>
        <authorList>
            <person name="Kochetkova T.V."/>
            <person name="Podosokorskaya O.A."/>
            <person name="Novikov A."/>
            <person name="Elcheninov A.G."/>
            <person name="Toshchakov S.V."/>
            <person name="Kublanov I.V."/>
        </authorList>
    </citation>
    <scope>NUCLEOTIDE SEQUENCE [LARGE SCALE GENOMIC DNA]</scope>
    <source>
        <strain evidence="2 3">38-H</strain>
    </source>
</reference>
<dbReference type="SUPFAM" id="SSF103481">
    <property type="entry name" value="Multidrug resistance efflux transporter EmrE"/>
    <property type="match status" value="1"/>
</dbReference>
<feature type="transmembrane region" description="Helical" evidence="1">
    <location>
        <begin position="29"/>
        <end position="47"/>
    </location>
</feature>
<dbReference type="Gene3D" id="1.10.3730.20">
    <property type="match status" value="1"/>
</dbReference>
<feature type="transmembrane region" description="Helical" evidence="1">
    <location>
        <begin position="180"/>
        <end position="200"/>
    </location>
</feature>
<evidence type="ECO:0000313" key="3">
    <source>
        <dbReference type="Proteomes" id="UP000500961"/>
    </source>
</evidence>
<dbReference type="KEGG" id="ttz:FHG85_08835"/>
<accession>A0A7D4C9Q4</accession>
<dbReference type="RefSeq" id="WP_173075006.1">
    <property type="nucleotide sequence ID" value="NZ_CP041345.1"/>
</dbReference>
<dbReference type="AlphaFoldDB" id="A0A7D4C9Q4"/>
<gene>
    <name evidence="2" type="ORF">FHG85_08835</name>
</gene>
<proteinExistence type="predicted"/>
<feature type="transmembrane region" description="Helical" evidence="1">
    <location>
        <begin position="59"/>
        <end position="79"/>
    </location>
</feature>
<sequence>MFYLLLCILSSTGVLITFKLLDRHSINNFSAIIINYITASIAGFFLAGGDVSAASQLGIFPVMLMLGMGTLFIVMFHFLGRSTQTAGVAITSVAAKMSVIIPILVSVLIDSNDKLNIIRTIGIITALFAVVLIVIPPKRGTIKPIKRTYLPLIIFLGIGTVDASVKLAQHFFVTNELNPIFNAIVFSMACLVGLAILPFNKPAINDFKRIKTWLLGSILGLANFGSMYFMVAALNHTNSLGKTMEGSILFGINNLGVVLAGTIVGLALFGERPSKTNYAGIALSVLAIAILMKS</sequence>
<evidence type="ECO:0000313" key="2">
    <source>
        <dbReference type="EMBL" id="QKG80362.1"/>
    </source>
</evidence>
<keyword evidence="1" id="KW-1133">Transmembrane helix</keyword>
<dbReference type="EMBL" id="CP041345">
    <property type="protein sequence ID" value="QKG80362.1"/>
    <property type="molecule type" value="Genomic_DNA"/>
</dbReference>
<protein>
    <recommendedName>
        <fullName evidence="4">EamA/RhaT family transporter</fullName>
    </recommendedName>
</protein>
<keyword evidence="3" id="KW-1185">Reference proteome</keyword>